<dbReference type="CDD" id="cd05259">
    <property type="entry name" value="PCBER_SDR_a"/>
    <property type="match status" value="1"/>
</dbReference>
<dbReference type="InterPro" id="IPR008030">
    <property type="entry name" value="NmrA-like"/>
</dbReference>
<sequence>MSKQQILLLGATGETGKSILNGLVEDGSFDLTLLIRPSSANKDDVKELQEKGFKTAIIDIESGVDSLAKAFSGFDTFISATGPGSQLTQLDLVEAAVRAGIKRFVPCGFITICPRGGIMMLRDHKEEVHDRMFLHKLPFTIIDVGYWHQISFPRLPSGKVNYASIRPNQTIHAGGDAPNLLTDLRDIGRYVALIVKDERTLNKRVVTYSDVLSENQIFDMLEEVSGEKIERDYMSKEDIEKAVKQAEANYEANPNDAMIARSLYGIQYINSKYVRVDNAPEVAKYLGYLDANELYPDFKPVKMAEFYKELLEGKGTMVYEKTIAKEMARAGGK</sequence>
<organism evidence="4 5">
    <name type="scientific">Aulographum hederae CBS 113979</name>
    <dbReference type="NCBI Taxonomy" id="1176131"/>
    <lineage>
        <taxon>Eukaryota</taxon>
        <taxon>Fungi</taxon>
        <taxon>Dikarya</taxon>
        <taxon>Ascomycota</taxon>
        <taxon>Pezizomycotina</taxon>
        <taxon>Dothideomycetes</taxon>
        <taxon>Pleosporomycetidae</taxon>
        <taxon>Aulographales</taxon>
        <taxon>Aulographaceae</taxon>
    </lineage>
</organism>
<dbReference type="GO" id="GO:0016491">
    <property type="term" value="F:oxidoreductase activity"/>
    <property type="evidence" value="ECO:0007669"/>
    <property type="project" value="UniProtKB-KW"/>
</dbReference>
<evidence type="ECO:0000256" key="2">
    <source>
        <dbReference type="ARBA" id="ARBA00023002"/>
    </source>
</evidence>
<dbReference type="SUPFAM" id="SSF51735">
    <property type="entry name" value="NAD(P)-binding Rossmann-fold domains"/>
    <property type="match status" value="1"/>
</dbReference>
<dbReference type="InterPro" id="IPR045312">
    <property type="entry name" value="PCBER-like"/>
</dbReference>
<reference evidence="4" key="1">
    <citation type="journal article" date="2020" name="Stud. Mycol.">
        <title>101 Dothideomycetes genomes: a test case for predicting lifestyles and emergence of pathogens.</title>
        <authorList>
            <person name="Haridas S."/>
            <person name="Albert R."/>
            <person name="Binder M."/>
            <person name="Bloem J."/>
            <person name="Labutti K."/>
            <person name="Salamov A."/>
            <person name="Andreopoulos B."/>
            <person name="Baker S."/>
            <person name="Barry K."/>
            <person name="Bills G."/>
            <person name="Bluhm B."/>
            <person name="Cannon C."/>
            <person name="Castanera R."/>
            <person name="Culley D."/>
            <person name="Daum C."/>
            <person name="Ezra D."/>
            <person name="Gonzalez J."/>
            <person name="Henrissat B."/>
            <person name="Kuo A."/>
            <person name="Liang C."/>
            <person name="Lipzen A."/>
            <person name="Lutzoni F."/>
            <person name="Magnuson J."/>
            <person name="Mondo S."/>
            <person name="Nolan M."/>
            <person name="Ohm R."/>
            <person name="Pangilinan J."/>
            <person name="Park H.-J."/>
            <person name="Ramirez L."/>
            <person name="Alfaro M."/>
            <person name="Sun H."/>
            <person name="Tritt A."/>
            <person name="Yoshinaga Y."/>
            <person name="Zwiers L.-H."/>
            <person name="Turgeon B."/>
            <person name="Goodwin S."/>
            <person name="Spatafora J."/>
            <person name="Crous P."/>
            <person name="Grigoriev I."/>
        </authorList>
    </citation>
    <scope>NUCLEOTIDE SEQUENCE</scope>
    <source>
        <strain evidence="4">CBS 113979</strain>
    </source>
</reference>
<evidence type="ECO:0000313" key="5">
    <source>
        <dbReference type="Proteomes" id="UP000800041"/>
    </source>
</evidence>
<dbReference type="Pfam" id="PF05368">
    <property type="entry name" value="NmrA"/>
    <property type="match status" value="1"/>
</dbReference>
<dbReference type="InterPro" id="IPR051609">
    <property type="entry name" value="NmrA/Isoflavone_reductase-like"/>
</dbReference>
<protein>
    <submittedName>
        <fullName evidence="4">NAD(P)-binding protein</fullName>
    </submittedName>
</protein>
<dbReference type="Gene3D" id="3.40.50.720">
    <property type="entry name" value="NAD(P)-binding Rossmann-like Domain"/>
    <property type="match status" value="1"/>
</dbReference>
<dbReference type="AlphaFoldDB" id="A0A6G1HEL2"/>
<feature type="domain" description="NmrA-like" evidence="3">
    <location>
        <begin position="3"/>
        <end position="306"/>
    </location>
</feature>
<proteinExistence type="predicted"/>
<keyword evidence="2" id="KW-0560">Oxidoreductase</keyword>
<dbReference type="EMBL" id="ML977139">
    <property type="protein sequence ID" value="KAF1991460.1"/>
    <property type="molecule type" value="Genomic_DNA"/>
</dbReference>
<dbReference type="OrthoDB" id="419598at2759"/>
<dbReference type="PANTHER" id="PTHR47706:SF9">
    <property type="entry name" value="NMRA-LIKE DOMAIN-CONTAINING PROTEIN-RELATED"/>
    <property type="match status" value="1"/>
</dbReference>
<dbReference type="PANTHER" id="PTHR47706">
    <property type="entry name" value="NMRA-LIKE FAMILY PROTEIN"/>
    <property type="match status" value="1"/>
</dbReference>
<evidence type="ECO:0000259" key="3">
    <source>
        <dbReference type="Pfam" id="PF05368"/>
    </source>
</evidence>
<dbReference type="InterPro" id="IPR036291">
    <property type="entry name" value="NAD(P)-bd_dom_sf"/>
</dbReference>
<evidence type="ECO:0000313" key="4">
    <source>
        <dbReference type="EMBL" id="KAF1991460.1"/>
    </source>
</evidence>
<keyword evidence="1" id="KW-0521">NADP</keyword>
<keyword evidence="5" id="KW-1185">Reference proteome</keyword>
<dbReference type="Proteomes" id="UP000800041">
    <property type="component" value="Unassembled WGS sequence"/>
</dbReference>
<accession>A0A6G1HEL2</accession>
<dbReference type="Gene3D" id="3.90.25.10">
    <property type="entry name" value="UDP-galactose 4-epimerase, domain 1"/>
    <property type="match status" value="1"/>
</dbReference>
<evidence type="ECO:0000256" key="1">
    <source>
        <dbReference type="ARBA" id="ARBA00022857"/>
    </source>
</evidence>
<name>A0A6G1HEL2_9PEZI</name>
<gene>
    <name evidence="4" type="ORF">K402DRAFT_368053</name>
</gene>